<gene>
    <name evidence="2" type="ORF">QRX88_09515</name>
</gene>
<dbReference type="Proteomes" id="UP001241571">
    <property type="component" value="Unassembled WGS sequence"/>
</dbReference>
<reference evidence="2 3" key="1">
    <citation type="submission" date="2023-06" db="EMBL/GenBank/DDBJ databases">
        <title>Acute promotion of culturable opportunistic pathogens and persistent increase of antibiotic resistance following antibiotic exposure in mouse gut microbiota.</title>
        <authorList>
            <person name="Li L."/>
            <person name="Wang B."/>
            <person name="Sun Y."/>
            <person name="Wang M."/>
            <person name="Xu H."/>
        </authorList>
    </citation>
    <scope>NUCLEOTIDE SEQUENCE [LARGE SCALE GENOMIC DNA]</scope>
    <source>
        <strain evidence="2 3">CRI2_2</strain>
    </source>
</reference>
<feature type="domain" description="Antitoxin SocA-like Panacea" evidence="1">
    <location>
        <begin position="67"/>
        <end position="145"/>
    </location>
</feature>
<dbReference type="AlphaFoldDB" id="A0ABD4ZTM9"/>
<dbReference type="InterPro" id="IPR025272">
    <property type="entry name" value="SocA_Panacea"/>
</dbReference>
<proteinExistence type="predicted"/>
<organism evidence="2 3">
    <name type="scientific">Enterococcus gallinarum</name>
    <dbReference type="NCBI Taxonomy" id="1353"/>
    <lineage>
        <taxon>Bacteria</taxon>
        <taxon>Bacillati</taxon>
        <taxon>Bacillota</taxon>
        <taxon>Bacilli</taxon>
        <taxon>Lactobacillales</taxon>
        <taxon>Enterococcaceae</taxon>
        <taxon>Enterococcus</taxon>
    </lineage>
</organism>
<evidence type="ECO:0000313" key="2">
    <source>
        <dbReference type="EMBL" id="MDL4935951.1"/>
    </source>
</evidence>
<dbReference type="RefSeq" id="WP_103300000.1">
    <property type="nucleotide sequence ID" value="NZ_CP078505.1"/>
</dbReference>
<protein>
    <submittedName>
        <fullName evidence="2">DUF4065 domain-containing protein</fullName>
    </submittedName>
</protein>
<dbReference type="EMBL" id="JASUBT010000005">
    <property type="protein sequence ID" value="MDL4935951.1"/>
    <property type="molecule type" value="Genomic_DNA"/>
</dbReference>
<accession>A0ABD4ZTM9</accession>
<sequence length="169" mass="19953">MSKANNSVVFDNIYSLAKLIKTKTKREMTPLRLQKTLYFVYAFYGATLGLLSEDNEEDNVFEGSSNYPKYLFNERFEAWQYGPVLREIYMANKHDTELISKADEWIPRDDKDKAILDLIDQVVKQTDEMGDFTLVERSHEDSEWKNAFKEGQREMDPEKIIEEYKLELI</sequence>
<comment type="caution">
    <text evidence="2">The sequence shown here is derived from an EMBL/GenBank/DDBJ whole genome shotgun (WGS) entry which is preliminary data.</text>
</comment>
<evidence type="ECO:0000313" key="3">
    <source>
        <dbReference type="Proteomes" id="UP001241571"/>
    </source>
</evidence>
<dbReference type="Pfam" id="PF13274">
    <property type="entry name" value="SocA_Panacea"/>
    <property type="match status" value="1"/>
</dbReference>
<evidence type="ECO:0000259" key="1">
    <source>
        <dbReference type="Pfam" id="PF13274"/>
    </source>
</evidence>
<name>A0ABD4ZTM9_ENTGA</name>